<organism evidence="2 3">
    <name type="scientific">Streptomyces alanosinicus</name>
    <dbReference type="NCBI Taxonomy" id="68171"/>
    <lineage>
        <taxon>Bacteria</taxon>
        <taxon>Bacillati</taxon>
        <taxon>Actinomycetota</taxon>
        <taxon>Actinomycetes</taxon>
        <taxon>Kitasatosporales</taxon>
        <taxon>Streptomycetaceae</taxon>
        <taxon>Streptomyces</taxon>
    </lineage>
</organism>
<name>A0A918YP11_9ACTN</name>
<keyword evidence="1" id="KW-0472">Membrane</keyword>
<dbReference type="Proteomes" id="UP000655443">
    <property type="component" value="Unassembled WGS sequence"/>
</dbReference>
<evidence type="ECO:0000256" key="1">
    <source>
        <dbReference type="SAM" id="Phobius"/>
    </source>
</evidence>
<dbReference type="Pfam" id="PF07077">
    <property type="entry name" value="DUF1345"/>
    <property type="match status" value="1"/>
</dbReference>
<keyword evidence="3" id="KW-1185">Reference proteome</keyword>
<evidence type="ECO:0000313" key="2">
    <source>
        <dbReference type="EMBL" id="GHE08370.1"/>
    </source>
</evidence>
<feature type="transmembrane region" description="Helical" evidence="1">
    <location>
        <begin position="12"/>
        <end position="34"/>
    </location>
</feature>
<feature type="transmembrane region" description="Helical" evidence="1">
    <location>
        <begin position="108"/>
        <end position="130"/>
    </location>
</feature>
<comment type="caution">
    <text evidence="2">The sequence shown here is derived from an EMBL/GenBank/DDBJ whole genome shotgun (WGS) entry which is preliminary data.</text>
</comment>
<feature type="transmembrane region" description="Helical" evidence="1">
    <location>
        <begin position="40"/>
        <end position="62"/>
    </location>
</feature>
<gene>
    <name evidence="2" type="ORF">GCM10010339_56500</name>
</gene>
<protein>
    <recommendedName>
        <fullName evidence="4">DUF1345 domain-containing protein</fullName>
    </recommendedName>
</protein>
<keyword evidence="1" id="KW-0812">Transmembrane</keyword>
<dbReference type="EMBL" id="BMVG01000016">
    <property type="protein sequence ID" value="GHE08370.1"/>
    <property type="molecule type" value="Genomic_DNA"/>
</dbReference>
<accession>A0A918YP11</accession>
<feature type="transmembrane region" description="Helical" evidence="1">
    <location>
        <begin position="191"/>
        <end position="212"/>
    </location>
</feature>
<sequence length="214" mass="22482">MRRMSNWLPLSAVPRLTGAVAVGAAVGVGVGMAAGPPLGILAGTAMTGAVFVVTGWLVLWPLDAAATHDNARREDLRPVLEELVVVAASLCGLIGIVLLLLLNGSDTGHAAALTALAGVFLAWAALHLMYATRYAYLYYEGAAGGIDFNSDQPPAYRDFLYFSYNLGMTYQVSDTDVSSSVIRAMVLRHTLLSYVFGTGILATTLNLVAGMVTS</sequence>
<proteinExistence type="predicted"/>
<dbReference type="AlphaFoldDB" id="A0A918YP11"/>
<reference evidence="2" key="1">
    <citation type="journal article" date="2014" name="Int. J. Syst. Evol. Microbiol.">
        <title>Complete genome sequence of Corynebacterium casei LMG S-19264T (=DSM 44701T), isolated from a smear-ripened cheese.</title>
        <authorList>
            <consortium name="US DOE Joint Genome Institute (JGI-PGF)"/>
            <person name="Walter F."/>
            <person name="Albersmeier A."/>
            <person name="Kalinowski J."/>
            <person name="Ruckert C."/>
        </authorList>
    </citation>
    <scope>NUCLEOTIDE SEQUENCE</scope>
    <source>
        <strain evidence="2">JCM 4714</strain>
    </source>
</reference>
<feature type="transmembrane region" description="Helical" evidence="1">
    <location>
        <begin position="83"/>
        <end position="102"/>
    </location>
</feature>
<reference evidence="2" key="2">
    <citation type="submission" date="2020-09" db="EMBL/GenBank/DDBJ databases">
        <authorList>
            <person name="Sun Q."/>
            <person name="Ohkuma M."/>
        </authorList>
    </citation>
    <scope>NUCLEOTIDE SEQUENCE</scope>
    <source>
        <strain evidence="2">JCM 4714</strain>
    </source>
</reference>
<keyword evidence="1" id="KW-1133">Transmembrane helix</keyword>
<evidence type="ECO:0000313" key="3">
    <source>
        <dbReference type="Proteomes" id="UP000655443"/>
    </source>
</evidence>
<evidence type="ECO:0008006" key="4">
    <source>
        <dbReference type="Google" id="ProtNLM"/>
    </source>
</evidence>
<dbReference type="InterPro" id="IPR009781">
    <property type="entry name" value="DUF1345"/>
</dbReference>